<evidence type="ECO:0000313" key="3">
    <source>
        <dbReference type="RefSeq" id="XP_009758066.1"/>
    </source>
</evidence>
<sequence length="156" mass="17071">MDFCFVKLDRGRGPIRPLAYPGVEESVWVTARYSIRFCFSYFEATVLQRSKGANKINLVASPPPSLSYLHPPVKSGSEQNLKGSGGNPSREHRRLIPSSTFSQSTNTEGTQRTETTLFFGGKLGSLSLLLGGRLIAELESSSSEYCCFPFVLQVGA</sequence>
<proteinExistence type="predicted"/>
<dbReference type="Proteomes" id="UP000189701">
    <property type="component" value="Unplaced"/>
</dbReference>
<evidence type="ECO:0000256" key="1">
    <source>
        <dbReference type="SAM" id="MobiDB-lite"/>
    </source>
</evidence>
<accession>A0A1U7UZA1</accession>
<feature type="region of interest" description="Disordered" evidence="1">
    <location>
        <begin position="69"/>
        <end position="113"/>
    </location>
</feature>
<keyword evidence="2" id="KW-1185">Reference proteome</keyword>
<name>A0A1U7UZA1_NICSY</name>
<evidence type="ECO:0000313" key="2">
    <source>
        <dbReference type="Proteomes" id="UP000189701"/>
    </source>
</evidence>
<reference evidence="2" key="1">
    <citation type="journal article" date="2013" name="Genome Biol.">
        <title>Reference genomes and transcriptomes of Nicotiana sylvestris and Nicotiana tomentosiformis.</title>
        <authorList>
            <person name="Sierro N."/>
            <person name="Battey J.N."/>
            <person name="Ouadi S."/>
            <person name="Bovet L."/>
            <person name="Goepfert S."/>
            <person name="Bakaher N."/>
            <person name="Peitsch M.C."/>
            <person name="Ivanov N.V."/>
        </authorList>
    </citation>
    <scope>NUCLEOTIDE SEQUENCE [LARGE SCALE GENOMIC DNA]</scope>
</reference>
<organism evidence="2 3">
    <name type="scientific">Nicotiana sylvestris</name>
    <name type="common">Wood tobacco</name>
    <name type="synonym">South American tobacco</name>
    <dbReference type="NCBI Taxonomy" id="4096"/>
    <lineage>
        <taxon>Eukaryota</taxon>
        <taxon>Viridiplantae</taxon>
        <taxon>Streptophyta</taxon>
        <taxon>Embryophyta</taxon>
        <taxon>Tracheophyta</taxon>
        <taxon>Spermatophyta</taxon>
        <taxon>Magnoliopsida</taxon>
        <taxon>eudicotyledons</taxon>
        <taxon>Gunneridae</taxon>
        <taxon>Pentapetalae</taxon>
        <taxon>asterids</taxon>
        <taxon>lamiids</taxon>
        <taxon>Solanales</taxon>
        <taxon>Solanaceae</taxon>
        <taxon>Nicotianoideae</taxon>
        <taxon>Nicotianeae</taxon>
        <taxon>Nicotiana</taxon>
    </lineage>
</organism>
<reference evidence="3" key="2">
    <citation type="submission" date="2025-08" db="UniProtKB">
        <authorList>
            <consortium name="RefSeq"/>
        </authorList>
    </citation>
    <scope>IDENTIFICATION</scope>
    <source>
        <tissue evidence="3">Leaf</tissue>
    </source>
</reference>
<dbReference type="AlphaFoldDB" id="A0A1U7UZA1"/>
<protein>
    <submittedName>
        <fullName evidence="3">Uncharacterized protein LOC104210798</fullName>
    </submittedName>
</protein>
<dbReference type="RefSeq" id="XP_009758066.1">
    <property type="nucleotide sequence ID" value="XM_009759764.1"/>
</dbReference>
<gene>
    <name evidence="3" type="primary">LOC104210798</name>
</gene>